<reference evidence="3 4" key="1">
    <citation type="submission" date="2018-11" db="EMBL/GenBank/DDBJ databases">
        <authorList>
            <consortium name="Pathogen Informatics"/>
        </authorList>
    </citation>
    <scope>NUCLEOTIDE SEQUENCE [LARGE SCALE GENOMIC DNA]</scope>
</reference>
<dbReference type="InterPro" id="IPR008160">
    <property type="entry name" value="Collagen"/>
</dbReference>
<evidence type="ECO:0000256" key="1">
    <source>
        <dbReference type="ARBA" id="ARBA00022737"/>
    </source>
</evidence>
<feature type="compositionally biased region" description="Low complexity" evidence="2">
    <location>
        <begin position="248"/>
        <end position="267"/>
    </location>
</feature>
<feature type="compositionally biased region" description="Pro residues" evidence="2">
    <location>
        <begin position="97"/>
        <end position="106"/>
    </location>
</feature>
<dbReference type="Pfam" id="PF01391">
    <property type="entry name" value="Collagen"/>
    <property type="match status" value="2"/>
</dbReference>
<dbReference type="PANTHER" id="PTHR24637">
    <property type="entry name" value="COLLAGEN"/>
    <property type="match status" value="1"/>
</dbReference>
<evidence type="ECO:0000313" key="4">
    <source>
        <dbReference type="Proteomes" id="UP000050761"/>
    </source>
</evidence>
<keyword evidence="4" id="KW-1185">Reference proteome</keyword>
<proteinExistence type="predicted"/>
<accession>A0A183GFP7</accession>
<sequence>MPFSFCEEHLHRSLYSHDIHLKYKRTDGQTDGRSEFLNRLFWCTMRMFQVNYEQTWAQLQGELRQSSIHSIERRMISRRQAGEYALPNPCRCSQPSPLCPAGPKGPPGDRGEDGESGKTGKDGQPGQGIDKEYDDEVVVCFSCPPGPVGLPGPEGDIGPPGNPGLKGDSGELGEDGPNGPPGEEGPPGEDGYDGAPGGDGEPGTNGITIINPPGPRGEAGPRGPSGRRGEDAPLSVASPPGPPGDPGEPGSTGSSGAPGPSGVTGAVGERGSDALYCRCPPRTLPIVDDWRRWAPESSGYTSPAFVAGDTSPVMKSSADAAPVDMEGYHEVPPPDSFGGVGIAFESLIDKRRRLRKARVRSRRRRVRV</sequence>
<keyword evidence="1" id="KW-0677">Repeat</keyword>
<feature type="region of interest" description="Disordered" evidence="2">
    <location>
        <begin position="144"/>
        <end position="267"/>
    </location>
</feature>
<reference evidence="5" key="2">
    <citation type="submission" date="2019-09" db="UniProtKB">
        <authorList>
            <consortium name="WormBaseParasite"/>
        </authorList>
    </citation>
    <scope>IDENTIFICATION</scope>
</reference>
<evidence type="ECO:0000256" key="2">
    <source>
        <dbReference type="SAM" id="MobiDB-lite"/>
    </source>
</evidence>
<dbReference type="WBParaSite" id="HPBE_0002123701-mRNA-1">
    <property type="protein sequence ID" value="HPBE_0002123701-mRNA-1"/>
    <property type="gene ID" value="HPBE_0002123701"/>
</dbReference>
<organism evidence="4 5">
    <name type="scientific">Heligmosomoides polygyrus</name>
    <name type="common">Parasitic roundworm</name>
    <dbReference type="NCBI Taxonomy" id="6339"/>
    <lineage>
        <taxon>Eukaryota</taxon>
        <taxon>Metazoa</taxon>
        <taxon>Ecdysozoa</taxon>
        <taxon>Nematoda</taxon>
        <taxon>Chromadorea</taxon>
        <taxon>Rhabditida</taxon>
        <taxon>Rhabditina</taxon>
        <taxon>Rhabditomorpha</taxon>
        <taxon>Strongyloidea</taxon>
        <taxon>Heligmosomidae</taxon>
        <taxon>Heligmosomoides</taxon>
    </lineage>
</organism>
<accession>A0A3P8CRR9</accession>
<evidence type="ECO:0000313" key="5">
    <source>
        <dbReference type="WBParaSite" id="HPBE_0002123701-mRNA-1"/>
    </source>
</evidence>
<dbReference type="Gene3D" id="1.20.5.320">
    <property type="entry name" value="6-Phosphogluconate Dehydrogenase, domain 3"/>
    <property type="match status" value="1"/>
</dbReference>
<feature type="region of interest" description="Disordered" evidence="2">
    <location>
        <begin position="97"/>
        <end position="130"/>
    </location>
</feature>
<name>A0A183GFP7_HELPZ</name>
<dbReference type="PANTHER" id="PTHR24637:SF421">
    <property type="entry name" value="CUTICLE COLLAGEN DPY-2"/>
    <property type="match status" value="1"/>
</dbReference>
<protein>
    <submittedName>
        <fullName evidence="5">Collagen triple helix repeat protein</fullName>
    </submittedName>
</protein>
<feature type="compositionally biased region" description="Gly residues" evidence="2">
    <location>
        <begin position="194"/>
        <end position="203"/>
    </location>
</feature>
<dbReference type="Proteomes" id="UP000050761">
    <property type="component" value="Unassembled WGS sequence"/>
</dbReference>
<dbReference type="AlphaFoldDB" id="A0A183GFP7"/>
<evidence type="ECO:0000313" key="3">
    <source>
        <dbReference type="EMBL" id="VDP24008.1"/>
    </source>
</evidence>
<dbReference type="EMBL" id="UZAH01032819">
    <property type="protein sequence ID" value="VDP24008.1"/>
    <property type="molecule type" value="Genomic_DNA"/>
</dbReference>
<feature type="compositionally biased region" description="Basic and acidic residues" evidence="2">
    <location>
        <begin position="107"/>
        <end position="121"/>
    </location>
</feature>
<gene>
    <name evidence="3" type="ORF">HPBE_LOCUS21236</name>
</gene>
<dbReference type="OrthoDB" id="5870591at2759"/>